<dbReference type="RefSeq" id="WP_058315149.1">
    <property type="nucleotide sequence ID" value="NZ_CYTO01000020.1"/>
</dbReference>
<dbReference type="AlphaFoldDB" id="A0A0N7MBS5"/>
<dbReference type="GO" id="GO:0003700">
    <property type="term" value="F:DNA-binding transcription factor activity"/>
    <property type="evidence" value="ECO:0007669"/>
    <property type="project" value="InterPro"/>
</dbReference>
<dbReference type="SUPFAM" id="SSF46785">
    <property type="entry name" value="Winged helix' DNA-binding domain"/>
    <property type="match status" value="1"/>
</dbReference>
<dbReference type="Pfam" id="PF03466">
    <property type="entry name" value="LysR_substrate"/>
    <property type="match status" value="1"/>
</dbReference>
<dbReference type="GO" id="GO:0043565">
    <property type="term" value="F:sequence-specific DNA binding"/>
    <property type="evidence" value="ECO:0007669"/>
    <property type="project" value="TreeGrafter"/>
</dbReference>
<dbReference type="InterPro" id="IPR036388">
    <property type="entry name" value="WH-like_DNA-bd_sf"/>
</dbReference>
<dbReference type="STRING" id="1715691.TA5113_01993"/>
<dbReference type="EMBL" id="CYUE01000020">
    <property type="protein sequence ID" value="CUK26224.1"/>
    <property type="molecule type" value="Genomic_DNA"/>
</dbReference>
<dbReference type="InterPro" id="IPR005119">
    <property type="entry name" value="LysR_subst-bd"/>
</dbReference>
<dbReference type="Gene3D" id="3.40.190.290">
    <property type="match status" value="1"/>
</dbReference>
<evidence type="ECO:0000256" key="3">
    <source>
        <dbReference type="ARBA" id="ARBA00023125"/>
    </source>
</evidence>
<accession>A0A0N7MBS5</accession>
<dbReference type="PROSITE" id="PS50931">
    <property type="entry name" value="HTH_LYSR"/>
    <property type="match status" value="1"/>
</dbReference>
<reference evidence="7" key="1">
    <citation type="submission" date="2015-09" db="EMBL/GenBank/DDBJ databases">
        <authorList>
            <person name="Rodrigo-Torres Lidia"/>
            <person name="Arahal R.David."/>
        </authorList>
    </citation>
    <scope>NUCLEOTIDE SEQUENCE [LARGE SCALE GENOMIC DNA]</scope>
    <source>
        <strain evidence="7">CECT 5114</strain>
    </source>
</reference>
<comment type="similarity">
    <text evidence="1">Belongs to the LysR transcriptional regulatory family.</text>
</comment>
<gene>
    <name evidence="6" type="primary">dmlR_6</name>
    <name evidence="6" type="ORF">TA5114_02032</name>
</gene>
<organism evidence="6 7">
    <name type="scientific">Cognatishimia activa</name>
    <dbReference type="NCBI Taxonomy" id="1715691"/>
    <lineage>
        <taxon>Bacteria</taxon>
        <taxon>Pseudomonadati</taxon>
        <taxon>Pseudomonadota</taxon>
        <taxon>Alphaproteobacteria</taxon>
        <taxon>Rhodobacterales</taxon>
        <taxon>Paracoccaceae</taxon>
        <taxon>Cognatishimia</taxon>
    </lineage>
</organism>
<dbReference type="InterPro" id="IPR000847">
    <property type="entry name" value="LysR_HTH_N"/>
</dbReference>
<dbReference type="PANTHER" id="PTHR30537">
    <property type="entry name" value="HTH-TYPE TRANSCRIPTIONAL REGULATOR"/>
    <property type="match status" value="1"/>
</dbReference>
<evidence type="ECO:0000259" key="5">
    <source>
        <dbReference type="PROSITE" id="PS50931"/>
    </source>
</evidence>
<protein>
    <submittedName>
        <fullName evidence="6">D-malate degradation protein R</fullName>
    </submittedName>
</protein>
<dbReference type="PANTHER" id="PTHR30537:SF3">
    <property type="entry name" value="TRANSCRIPTIONAL REGULATORY PROTEIN"/>
    <property type="match status" value="1"/>
</dbReference>
<dbReference type="InterPro" id="IPR036390">
    <property type="entry name" value="WH_DNA-bd_sf"/>
</dbReference>
<dbReference type="Proteomes" id="UP000051184">
    <property type="component" value="Unassembled WGS sequence"/>
</dbReference>
<dbReference type="Gene3D" id="1.10.10.10">
    <property type="entry name" value="Winged helix-like DNA-binding domain superfamily/Winged helix DNA-binding domain"/>
    <property type="match status" value="1"/>
</dbReference>
<keyword evidence="3" id="KW-0238">DNA-binding</keyword>
<evidence type="ECO:0000313" key="6">
    <source>
        <dbReference type="EMBL" id="CUK26224.1"/>
    </source>
</evidence>
<keyword evidence="2" id="KW-0805">Transcription regulation</keyword>
<sequence>MQQDNWEDLKLFLALIRAGNMRDAAATCGVSYSTISRRIDALTSRSPVALFEPEKGRYHLTAAGEDFFRTAEEIEERLFALSRRAFGQDQVLRGHVSISILDALATSPYMAVLQEFADTYPEITLDIRVGNTLADLDRGQADLALRFGAAPQGHLIGRRLTETARAVYASHAYAEQIEKGNDAKWICFTPKETAAVWKKTTPFPDALDAVYMSHMPAQLTACKLGVGLCYLPCFLADNEPGLRRLSDPDCPPFQTLWLLRHPETRNNARLRALADFIANRTKSYADLLSGKARKTEAI</sequence>
<evidence type="ECO:0000256" key="4">
    <source>
        <dbReference type="ARBA" id="ARBA00023163"/>
    </source>
</evidence>
<dbReference type="InterPro" id="IPR058163">
    <property type="entry name" value="LysR-type_TF_proteobact-type"/>
</dbReference>
<dbReference type="SUPFAM" id="SSF53850">
    <property type="entry name" value="Periplasmic binding protein-like II"/>
    <property type="match status" value="1"/>
</dbReference>
<evidence type="ECO:0000256" key="1">
    <source>
        <dbReference type="ARBA" id="ARBA00009437"/>
    </source>
</evidence>
<evidence type="ECO:0000256" key="2">
    <source>
        <dbReference type="ARBA" id="ARBA00023015"/>
    </source>
</evidence>
<keyword evidence="7" id="KW-1185">Reference proteome</keyword>
<keyword evidence="4" id="KW-0804">Transcription</keyword>
<feature type="domain" description="HTH lysR-type" evidence="5">
    <location>
        <begin position="4"/>
        <end position="61"/>
    </location>
</feature>
<evidence type="ECO:0000313" key="7">
    <source>
        <dbReference type="Proteomes" id="UP000051184"/>
    </source>
</evidence>
<dbReference type="GO" id="GO:0006351">
    <property type="term" value="P:DNA-templated transcription"/>
    <property type="evidence" value="ECO:0007669"/>
    <property type="project" value="TreeGrafter"/>
</dbReference>
<dbReference type="Pfam" id="PF00126">
    <property type="entry name" value="HTH_1"/>
    <property type="match status" value="1"/>
</dbReference>
<name>A0A0N7MBS5_9RHOB</name>
<proteinExistence type="inferred from homology"/>